<dbReference type="Proteomes" id="UP001056120">
    <property type="component" value="Linkage Group LG12"/>
</dbReference>
<proteinExistence type="predicted"/>
<accession>A0ACB9HE27</accession>
<sequence length="397" mass="43774">MVGGEKPWQEIRMRKAGKTPGPGKRGRRKEDPRETTFYVANLRNGTMAIDLVSCFEAFGRVVDSYVAAKRDKACGLFGFIRFSDVDDKWELERTLANVTLNNARLVVNVAKFDQDGKPCSRDKVNVANSPQRFQVHRAPAMARVNNSYMDALLRNHDTIVPSVPEDAEFDAVQWYDKSVIGKMIDFNQLCSLHQSIAVFRWNPEKPLPVDSSIPPVEESRASPVIIEVEQPVDADVVQLSEDGNHDQFNSLGGKGSLGPNVSEVAQRIKTIVRLSSRKRPRMDVMGSDPFDIDRFINGPSSLTSPAHPRVIGVSSGPSSLPDLNSNIIISQSEGSGEHIPDSCAQLMKDAGLASDSRVSDEIEATIEMGKELGVNLDNFEDLVRKTIEGELVKDVAQ</sequence>
<name>A0ACB9HE27_9ASTR</name>
<organism evidence="1 2">
    <name type="scientific">Smallanthus sonchifolius</name>
    <dbReference type="NCBI Taxonomy" id="185202"/>
    <lineage>
        <taxon>Eukaryota</taxon>
        <taxon>Viridiplantae</taxon>
        <taxon>Streptophyta</taxon>
        <taxon>Embryophyta</taxon>
        <taxon>Tracheophyta</taxon>
        <taxon>Spermatophyta</taxon>
        <taxon>Magnoliopsida</taxon>
        <taxon>eudicotyledons</taxon>
        <taxon>Gunneridae</taxon>
        <taxon>Pentapetalae</taxon>
        <taxon>asterids</taxon>
        <taxon>campanulids</taxon>
        <taxon>Asterales</taxon>
        <taxon>Asteraceae</taxon>
        <taxon>Asteroideae</taxon>
        <taxon>Heliantheae alliance</taxon>
        <taxon>Millerieae</taxon>
        <taxon>Smallanthus</taxon>
    </lineage>
</organism>
<evidence type="ECO:0000313" key="1">
    <source>
        <dbReference type="EMBL" id="KAI3793987.1"/>
    </source>
</evidence>
<dbReference type="EMBL" id="CM042029">
    <property type="protein sequence ID" value="KAI3793987.1"/>
    <property type="molecule type" value="Genomic_DNA"/>
</dbReference>
<reference evidence="1 2" key="2">
    <citation type="journal article" date="2022" name="Mol. Ecol. Resour.">
        <title>The genomes of chicory, endive, great burdock and yacon provide insights into Asteraceae paleo-polyploidization history and plant inulin production.</title>
        <authorList>
            <person name="Fan W."/>
            <person name="Wang S."/>
            <person name="Wang H."/>
            <person name="Wang A."/>
            <person name="Jiang F."/>
            <person name="Liu H."/>
            <person name="Zhao H."/>
            <person name="Xu D."/>
            <person name="Zhang Y."/>
        </authorList>
    </citation>
    <scope>NUCLEOTIDE SEQUENCE [LARGE SCALE GENOMIC DNA]</scope>
    <source>
        <strain evidence="2">cv. Yunnan</strain>
        <tissue evidence="1">Leaves</tissue>
    </source>
</reference>
<evidence type="ECO:0000313" key="2">
    <source>
        <dbReference type="Proteomes" id="UP001056120"/>
    </source>
</evidence>
<reference evidence="2" key="1">
    <citation type="journal article" date="2022" name="Mol. Ecol. Resour.">
        <title>The genomes of chicory, endive, great burdock and yacon provide insights into Asteraceae palaeo-polyploidization history and plant inulin production.</title>
        <authorList>
            <person name="Fan W."/>
            <person name="Wang S."/>
            <person name="Wang H."/>
            <person name="Wang A."/>
            <person name="Jiang F."/>
            <person name="Liu H."/>
            <person name="Zhao H."/>
            <person name="Xu D."/>
            <person name="Zhang Y."/>
        </authorList>
    </citation>
    <scope>NUCLEOTIDE SEQUENCE [LARGE SCALE GENOMIC DNA]</scope>
    <source>
        <strain evidence="2">cv. Yunnan</strain>
    </source>
</reference>
<protein>
    <submittedName>
        <fullName evidence="1">Uncharacterized protein</fullName>
    </submittedName>
</protein>
<gene>
    <name evidence="1" type="ORF">L1987_36611</name>
</gene>
<comment type="caution">
    <text evidence="1">The sequence shown here is derived from an EMBL/GenBank/DDBJ whole genome shotgun (WGS) entry which is preliminary data.</text>
</comment>
<keyword evidence="2" id="KW-1185">Reference proteome</keyword>